<evidence type="ECO:0000256" key="1">
    <source>
        <dbReference type="ARBA" id="ARBA00004141"/>
    </source>
</evidence>
<feature type="transmembrane region" description="Helical" evidence="9">
    <location>
        <begin position="405"/>
        <end position="427"/>
    </location>
</feature>
<organism evidence="11 12">
    <name type="scientific">Porites evermanni</name>
    <dbReference type="NCBI Taxonomy" id="104178"/>
    <lineage>
        <taxon>Eukaryota</taxon>
        <taxon>Metazoa</taxon>
        <taxon>Cnidaria</taxon>
        <taxon>Anthozoa</taxon>
        <taxon>Hexacorallia</taxon>
        <taxon>Scleractinia</taxon>
        <taxon>Fungiina</taxon>
        <taxon>Poritidae</taxon>
        <taxon>Porites</taxon>
    </lineage>
</organism>
<proteinExistence type="inferred from homology"/>
<evidence type="ECO:0000256" key="9">
    <source>
        <dbReference type="SAM" id="Phobius"/>
    </source>
</evidence>
<feature type="transmembrane region" description="Helical" evidence="9">
    <location>
        <begin position="592"/>
        <end position="610"/>
    </location>
</feature>
<feature type="domain" description="G-protein coupled receptors family 1 profile" evidence="10">
    <location>
        <begin position="449"/>
        <end position="652"/>
    </location>
</feature>
<evidence type="ECO:0000256" key="3">
    <source>
        <dbReference type="ARBA" id="ARBA00022989"/>
    </source>
</evidence>
<comment type="similarity">
    <text evidence="8">Belongs to the G-protein coupled receptor 1 family.</text>
</comment>
<feature type="transmembrane region" description="Helical" evidence="9">
    <location>
        <begin position="176"/>
        <end position="194"/>
    </location>
</feature>
<sequence>MFCVMRWKKAFGESSSLTDYVLAGSILFRYLLVMLLIILYSIIIIKLKTQQHPGEQSANTQQQRNRRNRNVLQLSIAIVLVFVFCWLPIATNILIIEYRASSIHFSCSFWLYYYVTYYMAVGYCAINPIICFVFSTRKIGLTIALSLILAVSLMANSFIVLIVYKAPTLRKPINYFVANMAMSDLLFPIFWIPYNLSKLHTNSLPIGGQFHGQAWCKLVPFFGNVSMNVSVQNLVLIAVDRFGAVVFSLRSPIITSKLCAFFISASWIVAAAVNSPSLFANELVEYSGQRLCAVRWKKTFGESSSLADYLLVYCILIIFIPVMLLVLLYSIILIKLKTQVHPGEQSAITQQQTEQRNRRNRNVLQMSIAIVLMFVSCWLPFYTSVFVTEYGTVHFELTAYKIGETIALTLILAVSLMANSFIVMIVYKTPTLRKPINYFIANMAMSDLLVPFFTDVSSTVSMQNLVLTRVDRFVAVVFPLRSPLIRSKLCPFFILGTWIAGVAVISPHFFTFQLVENSLGKMFCAERWEEAFGESLSFGDYQLAGSILFRFIPVMLLAILYSIMLLKLKARVHPGERSANTQQQRNRRNRNVLQMSIAIVLVFVFCWLPYDITFFIVNYRASSIHFSCGFWLYYEVTYNMAVGYCAINPIICFIFSSNYRQALKRLVNCS</sequence>
<dbReference type="SUPFAM" id="SSF81321">
    <property type="entry name" value="Family A G protein-coupled receptor-like"/>
    <property type="match status" value="3"/>
</dbReference>
<dbReference type="Proteomes" id="UP001159427">
    <property type="component" value="Unassembled WGS sequence"/>
</dbReference>
<dbReference type="PROSITE" id="PS50262">
    <property type="entry name" value="G_PROTEIN_RECEP_F1_2"/>
    <property type="match status" value="4"/>
</dbReference>
<feature type="domain" description="G-protein coupled receptors family 1 profile" evidence="10">
    <location>
        <begin position="1"/>
        <end position="131"/>
    </location>
</feature>
<evidence type="ECO:0000256" key="7">
    <source>
        <dbReference type="ARBA" id="ARBA00023224"/>
    </source>
</evidence>
<evidence type="ECO:0000256" key="2">
    <source>
        <dbReference type="ARBA" id="ARBA00022692"/>
    </source>
</evidence>
<keyword evidence="7 8" id="KW-0807">Transducer</keyword>
<feature type="transmembrane region" description="Helical" evidence="9">
    <location>
        <begin position="141"/>
        <end position="164"/>
    </location>
</feature>
<protein>
    <recommendedName>
        <fullName evidence="10">G-protein coupled receptors family 1 profile domain-containing protein</fullName>
    </recommendedName>
</protein>
<accession>A0ABN8ST38</accession>
<keyword evidence="6 8" id="KW-0675">Receptor</keyword>
<feature type="transmembrane region" description="Helical" evidence="9">
    <location>
        <begin position="20"/>
        <end position="43"/>
    </location>
</feature>
<comment type="caution">
    <text evidence="11">The sequence shown here is derived from an EMBL/GenBank/DDBJ whole genome shotgun (WGS) entry which is preliminary data.</text>
</comment>
<comment type="subcellular location">
    <subcellularLocation>
        <location evidence="1">Membrane</location>
        <topology evidence="1">Multi-pass membrane protein</topology>
    </subcellularLocation>
</comment>
<evidence type="ECO:0000256" key="4">
    <source>
        <dbReference type="ARBA" id="ARBA00023040"/>
    </source>
</evidence>
<feature type="transmembrane region" description="Helical" evidence="9">
    <location>
        <begin position="258"/>
        <end position="279"/>
    </location>
</feature>
<evidence type="ECO:0000313" key="12">
    <source>
        <dbReference type="Proteomes" id="UP001159427"/>
    </source>
</evidence>
<dbReference type="Pfam" id="PF00001">
    <property type="entry name" value="7tm_1"/>
    <property type="match status" value="3"/>
</dbReference>
<dbReference type="PANTHER" id="PTHR24243:SF208">
    <property type="entry name" value="PYROKININ-1 RECEPTOR"/>
    <property type="match status" value="1"/>
</dbReference>
<dbReference type="Gene3D" id="1.20.1070.10">
    <property type="entry name" value="Rhodopsin 7-helix transmembrane proteins"/>
    <property type="match status" value="3"/>
</dbReference>
<evidence type="ECO:0000313" key="11">
    <source>
        <dbReference type="EMBL" id="CAH3194332.1"/>
    </source>
</evidence>
<keyword evidence="12" id="KW-1185">Reference proteome</keyword>
<evidence type="ECO:0000256" key="5">
    <source>
        <dbReference type="ARBA" id="ARBA00023136"/>
    </source>
</evidence>
<evidence type="ECO:0000256" key="8">
    <source>
        <dbReference type="RuleBase" id="RU000688"/>
    </source>
</evidence>
<feature type="transmembrane region" description="Helical" evidence="9">
    <location>
        <begin position="115"/>
        <end position="134"/>
    </location>
</feature>
<feature type="transmembrane region" description="Helical" evidence="9">
    <location>
        <begin position="71"/>
        <end position="95"/>
    </location>
</feature>
<evidence type="ECO:0000259" key="10">
    <source>
        <dbReference type="PROSITE" id="PS50262"/>
    </source>
</evidence>
<keyword evidence="2 8" id="KW-0812">Transmembrane</keyword>
<dbReference type="SMART" id="SM01381">
    <property type="entry name" value="7TM_GPCR_Srsx"/>
    <property type="match status" value="1"/>
</dbReference>
<feature type="transmembrane region" description="Helical" evidence="9">
    <location>
        <begin position="547"/>
        <end position="568"/>
    </location>
</feature>
<feature type="domain" description="G-protein coupled receptors family 1 profile" evidence="10">
    <location>
        <begin position="155"/>
        <end position="427"/>
    </location>
</feature>
<feature type="transmembrane region" description="Helical" evidence="9">
    <location>
        <begin position="363"/>
        <end position="385"/>
    </location>
</feature>
<dbReference type="PROSITE" id="PS00237">
    <property type="entry name" value="G_PROTEIN_RECEP_F1_1"/>
    <property type="match status" value="1"/>
</dbReference>
<dbReference type="PRINTS" id="PR00237">
    <property type="entry name" value="GPCRRHODOPSN"/>
</dbReference>
<dbReference type="InterPro" id="IPR017452">
    <property type="entry name" value="GPCR_Rhodpsn_7TM"/>
</dbReference>
<keyword evidence="5 9" id="KW-0472">Membrane</keyword>
<feature type="transmembrane region" description="Helical" evidence="9">
    <location>
        <begin position="310"/>
        <end position="334"/>
    </location>
</feature>
<dbReference type="CDD" id="cd00637">
    <property type="entry name" value="7tm_classA_rhodopsin-like"/>
    <property type="match status" value="3"/>
</dbReference>
<feature type="domain" description="G-protein coupled receptors family 1 profile" evidence="10">
    <location>
        <begin position="418"/>
        <end position="448"/>
    </location>
</feature>
<keyword evidence="3 9" id="KW-1133">Transmembrane helix</keyword>
<dbReference type="PANTHER" id="PTHR24243">
    <property type="entry name" value="G-PROTEIN COUPLED RECEPTOR"/>
    <property type="match status" value="1"/>
</dbReference>
<feature type="transmembrane region" description="Helical" evidence="9">
    <location>
        <begin position="630"/>
        <end position="655"/>
    </location>
</feature>
<keyword evidence="4 8" id="KW-0297">G-protein coupled receptor</keyword>
<dbReference type="InterPro" id="IPR000276">
    <property type="entry name" value="GPCR_Rhodpsn"/>
</dbReference>
<dbReference type="EMBL" id="CALNXI010003797">
    <property type="protein sequence ID" value="CAH3194332.1"/>
    <property type="molecule type" value="Genomic_DNA"/>
</dbReference>
<feature type="transmembrane region" description="Helical" evidence="9">
    <location>
        <begin position="489"/>
        <end position="510"/>
    </location>
</feature>
<name>A0ABN8ST38_9CNID</name>
<evidence type="ECO:0000256" key="6">
    <source>
        <dbReference type="ARBA" id="ARBA00023170"/>
    </source>
</evidence>
<reference evidence="11 12" key="1">
    <citation type="submission" date="2022-05" db="EMBL/GenBank/DDBJ databases">
        <authorList>
            <consortium name="Genoscope - CEA"/>
            <person name="William W."/>
        </authorList>
    </citation>
    <scope>NUCLEOTIDE SEQUENCE [LARGE SCALE GENOMIC DNA]</scope>
</reference>
<gene>
    <name evidence="11" type="ORF">PEVE_00027566</name>
</gene>